<gene>
    <name evidence="1" type="ORF">SAMN05216313_10344</name>
</gene>
<dbReference type="RefSeq" id="WP_092361019.1">
    <property type="nucleotide sequence ID" value="NZ_FOIM01000003.1"/>
</dbReference>
<reference evidence="2" key="1">
    <citation type="submission" date="2016-10" db="EMBL/GenBank/DDBJ databases">
        <authorList>
            <person name="Varghese N."/>
            <person name="Submissions S."/>
        </authorList>
    </citation>
    <scope>NUCLEOTIDE SEQUENCE [LARGE SCALE GENOMIC DNA]</scope>
    <source>
        <strain evidence="2">NLAE-zl-G277</strain>
    </source>
</reference>
<keyword evidence="2" id="KW-1185">Reference proteome</keyword>
<dbReference type="STRING" id="460384.SAMN05216313_10344"/>
<name>A0A1I0CL77_9FIRM</name>
<evidence type="ECO:0000313" key="2">
    <source>
        <dbReference type="Proteomes" id="UP000198508"/>
    </source>
</evidence>
<evidence type="ECO:0000313" key="1">
    <source>
        <dbReference type="EMBL" id="SET20371.1"/>
    </source>
</evidence>
<protein>
    <submittedName>
        <fullName evidence="1">Uncharacterized protein</fullName>
    </submittedName>
</protein>
<proteinExistence type="predicted"/>
<dbReference type="EMBL" id="FOIM01000003">
    <property type="protein sequence ID" value="SET20371.1"/>
    <property type="molecule type" value="Genomic_DNA"/>
</dbReference>
<sequence length="114" mass="13191">MRYLTHTEEGAAANREAKCRQLIYYQYQNGGPSYKHLNVQGFGSQDVGAYFTDHLMPGRYERPLSPYDLELDEIYHLAVDAIIHEPDLTPEEIYCHFLKMLKTAVPELVIPDMQ</sequence>
<dbReference type="AlphaFoldDB" id="A0A1I0CL77"/>
<organism evidence="1 2">
    <name type="scientific">Enterocloster lavalensis</name>
    <dbReference type="NCBI Taxonomy" id="460384"/>
    <lineage>
        <taxon>Bacteria</taxon>
        <taxon>Bacillati</taxon>
        <taxon>Bacillota</taxon>
        <taxon>Clostridia</taxon>
        <taxon>Lachnospirales</taxon>
        <taxon>Lachnospiraceae</taxon>
        <taxon>Enterocloster</taxon>
    </lineage>
</organism>
<accession>A0A1I0CL77</accession>
<dbReference type="Proteomes" id="UP000198508">
    <property type="component" value="Unassembled WGS sequence"/>
</dbReference>